<gene>
    <name evidence="2" type="ORF">R1flu_003783</name>
</gene>
<sequence>MHDSVGHNDTASLASRYYVGGHLTTCGPDGHVQTVDANFSDAVHLGKCTGHTYLDLMLEATARIRNNENRISSFKDEVKKVKELTKEAMNSLDTLVEVQKANKWRIAELVEEKAAMAVLQVKRDTEASQRVAELQTTLEISQKKNEELSTSVEVAQREAKAAQEKLTKSQASIAALLLQGMKAAGMQLVAKIPPQALKVLSCRT</sequence>
<comment type="caution">
    <text evidence="2">The sequence shown here is derived from an EMBL/GenBank/DDBJ whole genome shotgun (WGS) entry which is preliminary data.</text>
</comment>
<evidence type="ECO:0000313" key="3">
    <source>
        <dbReference type="Proteomes" id="UP001605036"/>
    </source>
</evidence>
<dbReference type="EMBL" id="JBHFFA010000006">
    <property type="protein sequence ID" value="KAL2623578.1"/>
    <property type="molecule type" value="Genomic_DNA"/>
</dbReference>
<dbReference type="Proteomes" id="UP001605036">
    <property type="component" value="Unassembled WGS sequence"/>
</dbReference>
<dbReference type="AlphaFoldDB" id="A0ABD1Y9Y6"/>
<keyword evidence="1" id="KW-0175">Coiled coil</keyword>
<name>A0ABD1Y9Y6_9MARC</name>
<evidence type="ECO:0000256" key="1">
    <source>
        <dbReference type="SAM" id="Coils"/>
    </source>
</evidence>
<accession>A0ABD1Y9Y6</accession>
<feature type="coiled-coil region" evidence="1">
    <location>
        <begin position="131"/>
        <end position="172"/>
    </location>
</feature>
<organism evidence="2 3">
    <name type="scientific">Riccia fluitans</name>
    <dbReference type="NCBI Taxonomy" id="41844"/>
    <lineage>
        <taxon>Eukaryota</taxon>
        <taxon>Viridiplantae</taxon>
        <taxon>Streptophyta</taxon>
        <taxon>Embryophyta</taxon>
        <taxon>Marchantiophyta</taxon>
        <taxon>Marchantiopsida</taxon>
        <taxon>Marchantiidae</taxon>
        <taxon>Marchantiales</taxon>
        <taxon>Ricciaceae</taxon>
        <taxon>Riccia</taxon>
    </lineage>
</organism>
<feature type="coiled-coil region" evidence="1">
    <location>
        <begin position="57"/>
        <end position="84"/>
    </location>
</feature>
<keyword evidence="3" id="KW-1185">Reference proteome</keyword>
<reference evidence="2 3" key="1">
    <citation type="submission" date="2024-09" db="EMBL/GenBank/DDBJ databases">
        <title>Chromosome-scale assembly of Riccia fluitans.</title>
        <authorList>
            <person name="Paukszto L."/>
            <person name="Sawicki J."/>
            <person name="Karawczyk K."/>
            <person name="Piernik-Szablinska J."/>
            <person name="Szczecinska M."/>
            <person name="Mazdziarz M."/>
        </authorList>
    </citation>
    <scope>NUCLEOTIDE SEQUENCE [LARGE SCALE GENOMIC DNA]</scope>
    <source>
        <strain evidence="2">Rf_01</strain>
        <tissue evidence="2">Aerial parts of the thallus</tissue>
    </source>
</reference>
<proteinExistence type="predicted"/>
<protein>
    <submittedName>
        <fullName evidence="2">Uncharacterized protein</fullName>
    </submittedName>
</protein>
<evidence type="ECO:0000313" key="2">
    <source>
        <dbReference type="EMBL" id="KAL2623578.1"/>
    </source>
</evidence>